<organism evidence="2 3">
    <name type="scientific">Lasiosphaeria miniovina</name>
    <dbReference type="NCBI Taxonomy" id="1954250"/>
    <lineage>
        <taxon>Eukaryota</taxon>
        <taxon>Fungi</taxon>
        <taxon>Dikarya</taxon>
        <taxon>Ascomycota</taxon>
        <taxon>Pezizomycotina</taxon>
        <taxon>Sordariomycetes</taxon>
        <taxon>Sordariomycetidae</taxon>
        <taxon>Sordariales</taxon>
        <taxon>Lasiosphaeriaceae</taxon>
        <taxon>Lasiosphaeria</taxon>
    </lineage>
</organism>
<keyword evidence="3" id="KW-1185">Reference proteome</keyword>
<gene>
    <name evidence="2" type="ORF">B0T26DRAFT_729616</name>
</gene>
<evidence type="ECO:0000256" key="1">
    <source>
        <dbReference type="SAM" id="MobiDB-lite"/>
    </source>
</evidence>
<feature type="compositionally biased region" description="Basic and acidic residues" evidence="1">
    <location>
        <begin position="45"/>
        <end position="61"/>
    </location>
</feature>
<feature type="compositionally biased region" description="Polar residues" evidence="1">
    <location>
        <begin position="25"/>
        <end position="38"/>
    </location>
</feature>
<reference evidence="2" key="1">
    <citation type="submission" date="2023-06" db="EMBL/GenBank/DDBJ databases">
        <title>Genome-scale phylogeny and comparative genomics of the fungal order Sordariales.</title>
        <authorList>
            <consortium name="Lawrence Berkeley National Laboratory"/>
            <person name="Hensen N."/>
            <person name="Bonometti L."/>
            <person name="Westerberg I."/>
            <person name="Brannstrom I.O."/>
            <person name="Guillou S."/>
            <person name="Cros-Aarteil S."/>
            <person name="Calhoun S."/>
            <person name="Haridas S."/>
            <person name="Kuo A."/>
            <person name="Mondo S."/>
            <person name="Pangilinan J."/>
            <person name="Riley R."/>
            <person name="LaButti K."/>
            <person name="Andreopoulos B."/>
            <person name="Lipzen A."/>
            <person name="Chen C."/>
            <person name="Yanf M."/>
            <person name="Daum C."/>
            <person name="Ng V."/>
            <person name="Clum A."/>
            <person name="Steindorff A."/>
            <person name="Ohm R."/>
            <person name="Martin F."/>
            <person name="Silar P."/>
            <person name="Natvig D."/>
            <person name="Lalanne C."/>
            <person name="Gautier V."/>
            <person name="Ament-velasquez S.L."/>
            <person name="Kruys A."/>
            <person name="Hutchinson M.I."/>
            <person name="Powell A.J."/>
            <person name="Barry K."/>
            <person name="Miller A.N."/>
            <person name="Grigoriev I.V."/>
            <person name="Debuchy R."/>
            <person name="Gladieux P."/>
            <person name="Thoren M.H."/>
            <person name="Johannesson H."/>
        </authorList>
    </citation>
    <scope>NUCLEOTIDE SEQUENCE</scope>
    <source>
        <strain evidence="2">SMH2392-1A</strain>
    </source>
</reference>
<comment type="caution">
    <text evidence="2">The sequence shown here is derived from an EMBL/GenBank/DDBJ whole genome shotgun (WGS) entry which is preliminary data.</text>
</comment>
<name>A0AA39ZT15_9PEZI</name>
<dbReference type="RefSeq" id="XP_060289887.1">
    <property type="nucleotide sequence ID" value="XM_060442964.1"/>
</dbReference>
<evidence type="ECO:0000313" key="2">
    <source>
        <dbReference type="EMBL" id="KAK0703028.1"/>
    </source>
</evidence>
<evidence type="ECO:0000313" key="3">
    <source>
        <dbReference type="Proteomes" id="UP001172101"/>
    </source>
</evidence>
<protein>
    <submittedName>
        <fullName evidence="2">Uncharacterized protein</fullName>
    </submittedName>
</protein>
<accession>A0AA39ZT15</accession>
<feature type="region of interest" description="Disordered" evidence="1">
    <location>
        <begin position="1"/>
        <end position="76"/>
    </location>
</feature>
<proteinExistence type="predicted"/>
<dbReference type="GeneID" id="85326234"/>
<dbReference type="AlphaFoldDB" id="A0AA39ZT15"/>
<dbReference type="EMBL" id="JAUIRO010000008">
    <property type="protein sequence ID" value="KAK0703028.1"/>
    <property type="molecule type" value="Genomic_DNA"/>
</dbReference>
<sequence>MTRIPGQQPLVRHAGHDGLKRGGSSHATNSGLYGSSTVGWRHTLGRYEKRTANESGERACGEDTGLAAGFRPGLTM</sequence>
<dbReference type="Proteomes" id="UP001172101">
    <property type="component" value="Unassembled WGS sequence"/>
</dbReference>